<feature type="signal peptide" evidence="1">
    <location>
        <begin position="1"/>
        <end position="16"/>
    </location>
</feature>
<dbReference type="Proteomes" id="UP001329430">
    <property type="component" value="Chromosome 3"/>
</dbReference>
<evidence type="ECO:0000256" key="1">
    <source>
        <dbReference type="SAM" id="SignalP"/>
    </source>
</evidence>
<organism evidence="2 3">
    <name type="scientific">Pyrocoelia pectoralis</name>
    <dbReference type="NCBI Taxonomy" id="417401"/>
    <lineage>
        <taxon>Eukaryota</taxon>
        <taxon>Metazoa</taxon>
        <taxon>Ecdysozoa</taxon>
        <taxon>Arthropoda</taxon>
        <taxon>Hexapoda</taxon>
        <taxon>Insecta</taxon>
        <taxon>Pterygota</taxon>
        <taxon>Neoptera</taxon>
        <taxon>Endopterygota</taxon>
        <taxon>Coleoptera</taxon>
        <taxon>Polyphaga</taxon>
        <taxon>Elateriformia</taxon>
        <taxon>Elateroidea</taxon>
        <taxon>Lampyridae</taxon>
        <taxon>Lampyrinae</taxon>
        <taxon>Pyrocoelia</taxon>
    </lineage>
</organism>
<dbReference type="SUPFAM" id="SSF47565">
    <property type="entry name" value="Insect pheromone/odorant-binding proteins"/>
    <property type="match status" value="1"/>
</dbReference>
<accession>A0AAN7VLU1</accession>
<comment type="caution">
    <text evidence="2">The sequence shown here is derived from an EMBL/GenBank/DDBJ whole genome shotgun (WGS) entry which is preliminary data.</text>
</comment>
<name>A0AAN7VLU1_9COLE</name>
<evidence type="ECO:0000313" key="2">
    <source>
        <dbReference type="EMBL" id="KAK5646129.1"/>
    </source>
</evidence>
<keyword evidence="1" id="KW-0732">Signal</keyword>
<dbReference type="InterPro" id="IPR036728">
    <property type="entry name" value="PBP_GOBP_sf"/>
</dbReference>
<protein>
    <submittedName>
        <fullName evidence="2">Uncharacterized protein</fullName>
    </submittedName>
</protein>
<gene>
    <name evidence="2" type="ORF">RI129_004593</name>
</gene>
<dbReference type="InterPro" id="IPR006170">
    <property type="entry name" value="PBP/GOBP"/>
</dbReference>
<dbReference type="Gene3D" id="1.10.238.20">
    <property type="entry name" value="Pheromone/general odorant binding protein domain"/>
    <property type="match status" value="1"/>
</dbReference>
<sequence length="142" mass="16736">MKLLLVLCFLPHFMKCLELPQATIQIWNNIAKDNYQKCAEEFNIDLDLAENYLSYLHFPDEKQFQCFLRCQYNDANLLTSEGYFDHAMVVDQVHFLTHEIAEKCIQEAHQVTDYCERSYYAGTCSIAELLNIDRRDLAVRQN</sequence>
<keyword evidence="3" id="KW-1185">Reference proteome</keyword>
<dbReference type="GO" id="GO:0005549">
    <property type="term" value="F:odorant binding"/>
    <property type="evidence" value="ECO:0007669"/>
    <property type="project" value="InterPro"/>
</dbReference>
<dbReference type="Pfam" id="PF01395">
    <property type="entry name" value="PBP_GOBP"/>
    <property type="match status" value="1"/>
</dbReference>
<dbReference type="AlphaFoldDB" id="A0AAN7VLU1"/>
<dbReference type="EMBL" id="JAVRBK010000003">
    <property type="protein sequence ID" value="KAK5646129.1"/>
    <property type="molecule type" value="Genomic_DNA"/>
</dbReference>
<dbReference type="CDD" id="cd23992">
    <property type="entry name" value="PBP_GOBP"/>
    <property type="match status" value="1"/>
</dbReference>
<reference evidence="2 3" key="1">
    <citation type="journal article" date="2024" name="Insects">
        <title>An Improved Chromosome-Level Genome Assembly of the Firefly Pyrocoelia pectoralis.</title>
        <authorList>
            <person name="Fu X."/>
            <person name="Meyer-Rochow V.B."/>
            <person name="Ballantyne L."/>
            <person name="Zhu X."/>
        </authorList>
    </citation>
    <scope>NUCLEOTIDE SEQUENCE [LARGE SCALE GENOMIC DNA]</scope>
    <source>
        <strain evidence="2">XCY_ONT2</strain>
    </source>
</reference>
<evidence type="ECO:0000313" key="3">
    <source>
        <dbReference type="Proteomes" id="UP001329430"/>
    </source>
</evidence>
<proteinExistence type="predicted"/>
<feature type="chain" id="PRO_5042916775" evidence="1">
    <location>
        <begin position="17"/>
        <end position="142"/>
    </location>
</feature>